<dbReference type="PROSITE" id="PS01124">
    <property type="entry name" value="HTH_ARAC_FAMILY_2"/>
    <property type="match status" value="1"/>
</dbReference>
<protein>
    <submittedName>
        <fullName evidence="5">Helix-turn-helix domain-containing protein</fullName>
    </submittedName>
</protein>
<dbReference type="SMART" id="SM00342">
    <property type="entry name" value="HTH_ARAC"/>
    <property type="match status" value="1"/>
</dbReference>
<dbReference type="EMBL" id="JBHRSD010000014">
    <property type="protein sequence ID" value="MFC3032665.1"/>
    <property type="molecule type" value="Genomic_DNA"/>
</dbReference>
<keyword evidence="6" id="KW-1185">Reference proteome</keyword>
<dbReference type="PANTHER" id="PTHR47894:SF1">
    <property type="entry name" value="HTH-TYPE TRANSCRIPTIONAL REGULATOR VQSM"/>
    <property type="match status" value="1"/>
</dbReference>
<evidence type="ECO:0000256" key="1">
    <source>
        <dbReference type="ARBA" id="ARBA00023015"/>
    </source>
</evidence>
<evidence type="ECO:0000256" key="2">
    <source>
        <dbReference type="ARBA" id="ARBA00023125"/>
    </source>
</evidence>
<accession>A0ABV7CJ48</accession>
<evidence type="ECO:0000256" key="3">
    <source>
        <dbReference type="ARBA" id="ARBA00023163"/>
    </source>
</evidence>
<dbReference type="Pfam" id="PF12625">
    <property type="entry name" value="Arabinose_bd"/>
    <property type="match status" value="1"/>
</dbReference>
<gene>
    <name evidence="5" type="ORF">ACFOEE_09045</name>
</gene>
<reference evidence="6" key="1">
    <citation type="journal article" date="2019" name="Int. J. Syst. Evol. Microbiol.">
        <title>The Global Catalogue of Microorganisms (GCM) 10K type strain sequencing project: providing services to taxonomists for standard genome sequencing and annotation.</title>
        <authorList>
            <consortium name="The Broad Institute Genomics Platform"/>
            <consortium name="The Broad Institute Genome Sequencing Center for Infectious Disease"/>
            <person name="Wu L."/>
            <person name="Ma J."/>
        </authorList>
    </citation>
    <scope>NUCLEOTIDE SEQUENCE [LARGE SCALE GENOMIC DNA]</scope>
    <source>
        <strain evidence="6">KCTC 42730</strain>
    </source>
</reference>
<keyword evidence="1" id="KW-0805">Transcription regulation</keyword>
<organism evidence="5 6">
    <name type="scientific">Pseudoalteromonas fenneropenaei</name>
    <dbReference type="NCBI Taxonomy" id="1737459"/>
    <lineage>
        <taxon>Bacteria</taxon>
        <taxon>Pseudomonadati</taxon>
        <taxon>Pseudomonadota</taxon>
        <taxon>Gammaproteobacteria</taxon>
        <taxon>Alteromonadales</taxon>
        <taxon>Pseudoalteromonadaceae</taxon>
        <taxon>Pseudoalteromonas</taxon>
    </lineage>
</organism>
<dbReference type="SUPFAM" id="SSF46689">
    <property type="entry name" value="Homeodomain-like"/>
    <property type="match status" value="1"/>
</dbReference>
<name>A0ABV7CJ48_9GAMM</name>
<dbReference type="InterPro" id="IPR009057">
    <property type="entry name" value="Homeodomain-like_sf"/>
</dbReference>
<dbReference type="InterPro" id="IPR018060">
    <property type="entry name" value="HTH_AraC"/>
</dbReference>
<feature type="domain" description="HTH araC/xylS-type" evidence="4">
    <location>
        <begin position="230"/>
        <end position="329"/>
    </location>
</feature>
<dbReference type="PANTHER" id="PTHR47894">
    <property type="entry name" value="HTH-TYPE TRANSCRIPTIONAL REGULATOR GADX"/>
    <property type="match status" value="1"/>
</dbReference>
<dbReference type="Proteomes" id="UP001595453">
    <property type="component" value="Unassembled WGS sequence"/>
</dbReference>
<keyword evidence="3" id="KW-0804">Transcription</keyword>
<keyword evidence="2" id="KW-0238">DNA-binding</keyword>
<dbReference type="Gene3D" id="1.10.10.60">
    <property type="entry name" value="Homeodomain-like"/>
    <property type="match status" value="1"/>
</dbReference>
<evidence type="ECO:0000259" key="4">
    <source>
        <dbReference type="PROSITE" id="PS01124"/>
    </source>
</evidence>
<dbReference type="RefSeq" id="WP_377123389.1">
    <property type="nucleotide sequence ID" value="NZ_JBHRSD010000014.1"/>
</dbReference>
<dbReference type="Pfam" id="PF12833">
    <property type="entry name" value="HTH_18"/>
    <property type="match status" value="1"/>
</dbReference>
<proteinExistence type="predicted"/>
<evidence type="ECO:0000313" key="5">
    <source>
        <dbReference type="EMBL" id="MFC3032665.1"/>
    </source>
</evidence>
<evidence type="ECO:0000313" key="6">
    <source>
        <dbReference type="Proteomes" id="UP001595453"/>
    </source>
</evidence>
<comment type="caution">
    <text evidence="5">The sequence shown here is derived from an EMBL/GenBank/DDBJ whole genome shotgun (WGS) entry which is preliminary data.</text>
</comment>
<dbReference type="InterPro" id="IPR032687">
    <property type="entry name" value="AraC-type_N"/>
</dbReference>
<sequence length="329" mass="37645">MLEAHHATLPVLQVLLPLVELAVERGAHPDKLLSGSKLFYPDLGTKVHAVSLNQLDCVIKNALKHHNAELSFITGQLYVHTLAGYHSQLLCHCKNLQQLLRVLSILQPQYFPYCYAHRLTTAEHWHLFFNFAIQDPAQALKPFYYELLASVIAGFCRWRLPTLHAEIRFPYPAPAHIEQYHSHIHFDVSFNHHDFSVVFKRSDLSLAQPGALSSLVTRLKRSAALEPRPLGFIQSLEWRLLRQPKLGLAQLALQLNISQATLKRKLQQHNTSLVEIKDRLLRQQAMLRLVEQQQRNEDVASALLFSDLSNFRRAFKRWTGATPSTIKGN</sequence>